<keyword evidence="2" id="KW-1185">Reference proteome</keyword>
<name>A0AAV4QIB3_9ARAC</name>
<comment type="caution">
    <text evidence="1">The sequence shown here is derived from an EMBL/GenBank/DDBJ whole genome shotgun (WGS) entry which is preliminary data.</text>
</comment>
<protein>
    <submittedName>
        <fullName evidence="1">Uncharacterized protein</fullName>
    </submittedName>
</protein>
<evidence type="ECO:0000313" key="2">
    <source>
        <dbReference type="Proteomes" id="UP001054837"/>
    </source>
</evidence>
<gene>
    <name evidence="1" type="ORF">CDAR_234201</name>
</gene>
<proteinExistence type="predicted"/>
<dbReference type="AlphaFoldDB" id="A0AAV4QIB3"/>
<reference evidence="1 2" key="1">
    <citation type="submission" date="2021-06" db="EMBL/GenBank/DDBJ databases">
        <title>Caerostris darwini draft genome.</title>
        <authorList>
            <person name="Kono N."/>
            <person name="Arakawa K."/>
        </authorList>
    </citation>
    <scope>NUCLEOTIDE SEQUENCE [LARGE SCALE GENOMIC DNA]</scope>
</reference>
<evidence type="ECO:0000313" key="1">
    <source>
        <dbReference type="EMBL" id="GIY09064.1"/>
    </source>
</evidence>
<dbReference type="EMBL" id="BPLQ01004579">
    <property type="protein sequence ID" value="GIY09064.1"/>
    <property type="molecule type" value="Genomic_DNA"/>
</dbReference>
<accession>A0AAV4QIB3</accession>
<dbReference type="Proteomes" id="UP001054837">
    <property type="component" value="Unassembled WGS sequence"/>
</dbReference>
<organism evidence="1 2">
    <name type="scientific">Caerostris darwini</name>
    <dbReference type="NCBI Taxonomy" id="1538125"/>
    <lineage>
        <taxon>Eukaryota</taxon>
        <taxon>Metazoa</taxon>
        <taxon>Ecdysozoa</taxon>
        <taxon>Arthropoda</taxon>
        <taxon>Chelicerata</taxon>
        <taxon>Arachnida</taxon>
        <taxon>Araneae</taxon>
        <taxon>Araneomorphae</taxon>
        <taxon>Entelegynae</taxon>
        <taxon>Araneoidea</taxon>
        <taxon>Araneidae</taxon>
        <taxon>Caerostris</taxon>
    </lineage>
</organism>
<sequence length="68" mass="7573">MRQVILEGLHACLDPYRSKPYPSPYTHPPFLCPDFEPTWNVCLDEGGNMKSSDGTSTVTRLNSPSVSM</sequence>